<keyword evidence="7 9" id="KW-1133">Transmembrane helix</keyword>
<dbReference type="GO" id="GO:0005886">
    <property type="term" value="C:plasma membrane"/>
    <property type="evidence" value="ECO:0007669"/>
    <property type="project" value="TreeGrafter"/>
</dbReference>
<evidence type="ECO:0000256" key="8">
    <source>
        <dbReference type="ARBA" id="ARBA00023136"/>
    </source>
</evidence>
<evidence type="ECO:0000256" key="6">
    <source>
        <dbReference type="ARBA" id="ARBA00022967"/>
    </source>
</evidence>
<evidence type="ECO:0000313" key="10">
    <source>
        <dbReference type="EMBL" id="RTE10944.1"/>
    </source>
</evidence>
<evidence type="ECO:0000313" key="11">
    <source>
        <dbReference type="Proteomes" id="UP000276128"/>
    </source>
</evidence>
<comment type="caution">
    <text evidence="10">The sequence shown here is derived from an EMBL/GenBank/DDBJ whole genome shotgun (WGS) entry which is preliminary data.</text>
</comment>
<feature type="transmembrane region" description="Helical" evidence="9">
    <location>
        <begin position="129"/>
        <end position="151"/>
    </location>
</feature>
<sequence length="278" mass="30937">MSGTPWLRTPKRYVMFTLIGFLCIVTVYSLDFSGILNCVIAVGVSVIADHLYSYLIKKKRTFPDGSMITGMIIALILSTSTSWYVVSATALISISSKYLLSYKKKPIFNPAAFGLLASLLLFRTGQSWWGAFGDLPAWTTILLLVGGYWTVNRVNKFPMVFSYLGTTFVLLLIMGIVHFGDASDAFRSPFINATLFFALFMLTDPPTTPAKEKEQYIFGFLCSAVGVIIYGIFGGLMYLFIPLLIGNLYSMLSRSQWKHSYSNGGKQSEQNGKRKSQV</sequence>
<keyword evidence="8 9" id="KW-0472">Membrane</keyword>
<evidence type="ECO:0000256" key="9">
    <source>
        <dbReference type="SAM" id="Phobius"/>
    </source>
</evidence>
<proteinExistence type="predicted"/>
<protein>
    <recommendedName>
        <fullName evidence="12">RnfABCDGE type electron transport complex subunit D</fullName>
    </recommendedName>
</protein>
<feature type="transmembrane region" description="Helical" evidence="9">
    <location>
        <begin position="12"/>
        <end position="28"/>
    </location>
</feature>
<keyword evidence="1" id="KW-0813">Transport</keyword>
<accession>A0A3S0CXD2</accession>
<feature type="transmembrane region" description="Helical" evidence="9">
    <location>
        <begin position="34"/>
        <end position="55"/>
    </location>
</feature>
<feature type="transmembrane region" description="Helical" evidence="9">
    <location>
        <begin position="215"/>
        <end position="245"/>
    </location>
</feature>
<evidence type="ECO:0000256" key="7">
    <source>
        <dbReference type="ARBA" id="ARBA00022989"/>
    </source>
</evidence>
<keyword evidence="11" id="KW-1185">Reference proteome</keyword>
<evidence type="ECO:0000256" key="1">
    <source>
        <dbReference type="ARBA" id="ARBA00022448"/>
    </source>
</evidence>
<feature type="transmembrane region" description="Helical" evidence="9">
    <location>
        <begin position="157"/>
        <end position="179"/>
    </location>
</feature>
<evidence type="ECO:0000256" key="3">
    <source>
        <dbReference type="ARBA" id="ARBA00022630"/>
    </source>
</evidence>
<keyword evidence="2" id="KW-0597">Phosphoprotein</keyword>
<dbReference type="Pfam" id="PF03116">
    <property type="entry name" value="NQR2_RnfD_RnfE"/>
    <property type="match status" value="2"/>
</dbReference>
<dbReference type="AlphaFoldDB" id="A0A3S0CXD2"/>
<dbReference type="GO" id="GO:0055085">
    <property type="term" value="P:transmembrane transport"/>
    <property type="evidence" value="ECO:0007669"/>
    <property type="project" value="InterPro"/>
</dbReference>
<evidence type="ECO:0000256" key="4">
    <source>
        <dbReference type="ARBA" id="ARBA00022643"/>
    </source>
</evidence>
<dbReference type="EMBL" id="RXHU01000014">
    <property type="protein sequence ID" value="RTE10944.1"/>
    <property type="molecule type" value="Genomic_DNA"/>
</dbReference>
<gene>
    <name evidence="10" type="ORF">EJQ19_04185</name>
</gene>
<dbReference type="PANTHER" id="PTHR30578">
    <property type="entry name" value="ELECTRON TRANSPORT COMPLEX PROTEIN RNFD"/>
    <property type="match status" value="1"/>
</dbReference>
<dbReference type="OrthoDB" id="260854at2"/>
<dbReference type="PANTHER" id="PTHR30578:SF0">
    <property type="entry name" value="ION-TRANSLOCATING OXIDOREDUCTASE COMPLEX SUBUNIT D"/>
    <property type="match status" value="1"/>
</dbReference>
<evidence type="ECO:0000256" key="2">
    <source>
        <dbReference type="ARBA" id="ARBA00022553"/>
    </source>
</evidence>
<evidence type="ECO:0000256" key="5">
    <source>
        <dbReference type="ARBA" id="ARBA00022692"/>
    </source>
</evidence>
<reference evidence="10 11" key="1">
    <citation type="submission" date="2018-12" db="EMBL/GenBank/DDBJ databases">
        <title>Bacillus ochoae sp. nov., Paenibacillus whitsoniae sp. nov., Paenibacillus spiritus sp. nov. Isolated from the Mars Exploration Rover during spacecraft assembly.</title>
        <authorList>
            <person name="Seuylemezian A."/>
            <person name="Vaishampayan P."/>
        </authorList>
    </citation>
    <scope>NUCLEOTIDE SEQUENCE [LARGE SCALE GENOMIC DNA]</scope>
    <source>
        <strain evidence="10 11">MER 54</strain>
    </source>
</reference>
<keyword evidence="6" id="KW-1278">Translocase</keyword>
<keyword evidence="3" id="KW-0285">Flavoprotein</keyword>
<dbReference type="InterPro" id="IPR004338">
    <property type="entry name" value="NqrB/RnfD"/>
</dbReference>
<keyword evidence="4" id="KW-0288">FMN</keyword>
<keyword evidence="5 9" id="KW-0812">Transmembrane</keyword>
<evidence type="ECO:0008006" key="12">
    <source>
        <dbReference type="Google" id="ProtNLM"/>
    </source>
</evidence>
<dbReference type="RefSeq" id="WP_126139944.1">
    <property type="nucleotide sequence ID" value="NZ_RXHU01000014.1"/>
</dbReference>
<dbReference type="Proteomes" id="UP000276128">
    <property type="component" value="Unassembled WGS sequence"/>
</dbReference>
<name>A0A3S0CXD2_9BACL</name>
<feature type="transmembrane region" description="Helical" evidence="9">
    <location>
        <begin position="67"/>
        <end position="86"/>
    </location>
</feature>
<organism evidence="10 11">
    <name type="scientific">Paenibacillus whitsoniae</name>
    <dbReference type="NCBI Taxonomy" id="2496558"/>
    <lineage>
        <taxon>Bacteria</taxon>
        <taxon>Bacillati</taxon>
        <taxon>Bacillota</taxon>
        <taxon>Bacilli</taxon>
        <taxon>Bacillales</taxon>
        <taxon>Paenibacillaceae</taxon>
        <taxon>Paenibacillus</taxon>
    </lineage>
</organism>